<evidence type="ECO:0000256" key="1">
    <source>
        <dbReference type="ARBA" id="ARBA00001946"/>
    </source>
</evidence>
<evidence type="ECO:0000313" key="8">
    <source>
        <dbReference type="Proteomes" id="UP000246702"/>
    </source>
</evidence>
<dbReference type="STRING" id="1450535.A0A317XEG9"/>
<keyword evidence="5" id="KW-0413">Isomerase</keyword>
<dbReference type="PIRSF" id="PIRSF036498">
    <property type="entry name" value="Ent-kaurene_synthase_fungi"/>
    <property type="match status" value="1"/>
</dbReference>
<keyword evidence="8" id="KW-1185">Reference proteome</keyword>
<dbReference type="EMBL" id="MSFK01000001">
    <property type="protein sequence ID" value="PWY96735.1"/>
    <property type="molecule type" value="Genomic_DNA"/>
</dbReference>
<comment type="cofactor">
    <cofactor evidence="1">
        <name>Mg(2+)</name>
        <dbReference type="ChEBI" id="CHEBI:18420"/>
    </cofactor>
</comment>
<reference evidence="7 8" key="1">
    <citation type="submission" date="2016-12" db="EMBL/GenBank/DDBJ databases">
        <title>The genomes of Aspergillus section Nigri reveals drivers in fungal speciation.</title>
        <authorList>
            <consortium name="DOE Joint Genome Institute"/>
            <person name="Vesth T.C."/>
            <person name="Nybo J."/>
            <person name="Theobald S."/>
            <person name="Brandl J."/>
            <person name="Frisvad J.C."/>
            <person name="Nielsen K.F."/>
            <person name="Lyhne E.K."/>
            <person name="Kogle M.E."/>
            <person name="Kuo A."/>
            <person name="Riley R."/>
            <person name="Clum A."/>
            <person name="Nolan M."/>
            <person name="Lipzen A."/>
            <person name="Salamov A."/>
            <person name="Henrissat B."/>
            <person name="Wiebenga A."/>
            <person name="De Vries R.P."/>
            <person name="Grigoriev I.V."/>
            <person name="Mortensen U.H."/>
            <person name="Andersen M.R."/>
            <person name="Baker S.E."/>
        </authorList>
    </citation>
    <scope>NUCLEOTIDE SEQUENCE [LARGE SCALE GENOMIC DNA]</scope>
    <source>
        <strain evidence="7 8">CBS 115572</strain>
    </source>
</reference>
<evidence type="ECO:0000256" key="3">
    <source>
        <dbReference type="ARBA" id="ARBA00022723"/>
    </source>
</evidence>
<protein>
    <submittedName>
        <fullName evidence="7">Ent-kaurene synthase</fullName>
    </submittedName>
</protein>
<comment type="caution">
    <text evidence="7">The sequence shown here is derived from an EMBL/GenBank/DDBJ whole genome shotgun (WGS) entry which is preliminary data.</text>
</comment>
<dbReference type="Gene3D" id="1.50.10.160">
    <property type="match status" value="1"/>
</dbReference>
<accession>A0A317XEG9</accession>
<dbReference type="InterPro" id="IPR017057">
    <property type="entry name" value="Ent-kaurene_synthase_fun"/>
</dbReference>
<dbReference type="InterPro" id="IPR008930">
    <property type="entry name" value="Terpenoid_cyclase/PrenylTrfase"/>
</dbReference>
<dbReference type="PANTHER" id="PTHR31739:SF25">
    <property type="entry name" value="(E,E)-GERANYLLINALOOL SYNTHASE"/>
    <property type="match status" value="1"/>
</dbReference>
<dbReference type="GeneID" id="37118300"/>
<dbReference type="OrthoDB" id="2343925at2759"/>
<keyword evidence="6" id="KW-0456">Lyase</keyword>
<dbReference type="GO" id="GO:0016853">
    <property type="term" value="F:isomerase activity"/>
    <property type="evidence" value="ECO:0007669"/>
    <property type="project" value="UniProtKB-KW"/>
</dbReference>
<sequence>MTIASFRDQLQQSCDALLQRLANSCTHPYGMSSISCSIYDTAWVSMIAKTTDDSHQWLFPSSFNHLLETQTPEGGWESNSESDIDQILNTMAALLSLVKHRSNPTYGVIAEKHTHDPDECIARATDFLRTKLQVLNVAATDRVGLELLIPAHQRYLANEGIVFDFPGQKYLSRLNSAKLRRFSPELLYGGVATTLTHSLEAFIGLIDFDRLRHRLDFGSMLASPSSTSAYLIHAAHWDDDAEAYVRAAVELGTGKGSGAVPSAFPTTIFELAWVASTLLEHNVVLSETGQQCLGKITRYLKDLFNSQNGVVGFAPTLMADADDTAKTLLTLNLSGYHLLPDRLIEHFRDDDHFRTYPDERDPSISANCNVLCALLRTPDPGAYASEIEMTLMFLYKQHNRGTLRDKWNTSQIYPRMLLANALVNVLRLWEEGPLRNLPKDCIQMAPILLCEILHRTLQQQNSENGSWHNGSPEVTAYALLTLVSASNSPLSRYVGEKLRTGIIYGRAFLEANFHRWAEGETIWIEKVSYKSSLLSSSYCIAAIQAPIFTTEFQQAYTEVVDISIEAIHRFSGFYSRLPLFANEPRWNLTMALVEARLWFPLLVSQRHIIFPRHNMSADNYLEYIPQTWTACNARNGNPLETDLMWEMMMLSMLNYQVDEFLESVIGGCTKDELNNVRVVIHQLCNEKATHSVVPKESFPTTLDALKQGHQHFNLAYIDGILRQFTAYILTHPAVLHSSPRTRVSLTRELKTFLLAHLADLETAQRFRSQSTYSSLRATPFLDPPTSYFSWVRSTSADHTSCPYSFQFLGCLITYYHHRDKSGSCPGAFQGPRQRYLAEGVCRHLATMCRQYNDYGSILRDVEEGTLNSVDFPEFWEDATRPAGQASEDRSEHAVKEDLMWLAEYERECCFQGLMKLVNETGLDERTAKIVKTFVDVTDLYGQIYVARDIASRVR</sequence>
<dbReference type="RefSeq" id="XP_025473496.1">
    <property type="nucleotide sequence ID" value="XM_025616157.1"/>
</dbReference>
<dbReference type="GO" id="GO:0010333">
    <property type="term" value="F:terpene synthase activity"/>
    <property type="evidence" value="ECO:0007669"/>
    <property type="project" value="InterPro"/>
</dbReference>
<dbReference type="SUPFAM" id="SSF48239">
    <property type="entry name" value="Terpenoid cyclases/Protein prenyltransferases"/>
    <property type="match status" value="1"/>
</dbReference>
<dbReference type="InterPro" id="IPR050148">
    <property type="entry name" value="Terpene_synthase-like"/>
</dbReference>
<dbReference type="Gene3D" id="1.50.10.20">
    <property type="match status" value="1"/>
</dbReference>
<evidence type="ECO:0000256" key="4">
    <source>
        <dbReference type="ARBA" id="ARBA00022842"/>
    </source>
</evidence>
<proteinExistence type="inferred from homology"/>
<organism evidence="7 8">
    <name type="scientific">Aspergillus sclerotioniger CBS 115572</name>
    <dbReference type="NCBI Taxonomy" id="1450535"/>
    <lineage>
        <taxon>Eukaryota</taxon>
        <taxon>Fungi</taxon>
        <taxon>Dikarya</taxon>
        <taxon>Ascomycota</taxon>
        <taxon>Pezizomycotina</taxon>
        <taxon>Eurotiomycetes</taxon>
        <taxon>Eurotiomycetidae</taxon>
        <taxon>Eurotiales</taxon>
        <taxon>Aspergillaceae</taxon>
        <taxon>Aspergillus</taxon>
        <taxon>Aspergillus subgen. Circumdati</taxon>
    </lineage>
</organism>
<dbReference type="AlphaFoldDB" id="A0A317XEG9"/>
<dbReference type="PANTHER" id="PTHR31739">
    <property type="entry name" value="ENT-COPALYL DIPHOSPHATE SYNTHASE, CHLOROPLASTIC"/>
    <property type="match status" value="1"/>
</dbReference>
<gene>
    <name evidence="7" type="ORF">BO94DRAFT_592717</name>
</gene>
<evidence type="ECO:0000256" key="2">
    <source>
        <dbReference type="ARBA" id="ARBA00006333"/>
    </source>
</evidence>
<name>A0A317XEG9_9EURO</name>
<dbReference type="GO" id="GO:0016102">
    <property type="term" value="P:diterpenoid biosynthetic process"/>
    <property type="evidence" value="ECO:0007669"/>
    <property type="project" value="TreeGrafter"/>
</dbReference>
<evidence type="ECO:0000256" key="6">
    <source>
        <dbReference type="ARBA" id="ARBA00023239"/>
    </source>
</evidence>
<evidence type="ECO:0000256" key="5">
    <source>
        <dbReference type="ARBA" id="ARBA00023235"/>
    </source>
</evidence>
<dbReference type="GO" id="GO:0000287">
    <property type="term" value="F:magnesium ion binding"/>
    <property type="evidence" value="ECO:0007669"/>
    <property type="project" value="TreeGrafter"/>
</dbReference>
<dbReference type="Proteomes" id="UP000246702">
    <property type="component" value="Unassembled WGS sequence"/>
</dbReference>
<evidence type="ECO:0000313" key="7">
    <source>
        <dbReference type="EMBL" id="PWY96735.1"/>
    </source>
</evidence>
<keyword evidence="3" id="KW-0479">Metal-binding</keyword>
<comment type="similarity">
    <text evidence="2">Belongs to the terpene synthase family.</text>
</comment>
<keyword evidence="4" id="KW-0460">Magnesium</keyword>